<sequence>MTSYLRYPKALTAPLKAFITTGRMSSVNTSRSVAGTRTILIFPMLIAMSTRNAGNRGQMKYISRQRSKSTIASKYDMGNPEMGEMQSIVENYRQRYMDPSAPPHIDEKLIAPPHIDEKLIADEVLGVRKGYKRGVGPKLKGAASTSSTTASLSRDPPVPDSELRDFFN</sequence>
<dbReference type="Proteomes" id="UP000237105">
    <property type="component" value="Unassembled WGS sequence"/>
</dbReference>
<protein>
    <submittedName>
        <fullName evidence="2">Uncharacterized protein</fullName>
    </submittedName>
</protein>
<evidence type="ECO:0000313" key="3">
    <source>
        <dbReference type="Proteomes" id="UP000237105"/>
    </source>
</evidence>
<feature type="region of interest" description="Disordered" evidence="1">
    <location>
        <begin position="135"/>
        <end position="168"/>
    </location>
</feature>
<dbReference type="AlphaFoldDB" id="A0A2P5BGN7"/>
<comment type="caution">
    <text evidence="2">The sequence shown here is derived from an EMBL/GenBank/DDBJ whole genome shotgun (WGS) entry which is preliminary data.</text>
</comment>
<proteinExistence type="predicted"/>
<gene>
    <name evidence="2" type="ORF">PanWU01x14_241100</name>
</gene>
<feature type="compositionally biased region" description="Low complexity" evidence="1">
    <location>
        <begin position="142"/>
        <end position="151"/>
    </location>
</feature>
<keyword evidence="3" id="KW-1185">Reference proteome</keyword>
<reference evidence="3" key="1">
    <citation type="submission" date="2016-06" db="EMBL/GenBank/DDBJ databases">
        <title>Parallel loss of symbiosis genes in relatives of nitrogen-fixing non-legume Parasponia.</title>
        <authorList>
            <person name="Van Velzen R."/>
            <person name="Holmer R."/>
            <person name="Bu F."/>
            <person name="Rutten L."/>
            <person name="Van Zeijl A."/>
            <person name="Liu W."/>
            <person name="Santuari L."/>
            <person name="Cao Q."/>
            <person name="Sharma T."/>
            <person name="Shen D."/>
            <person name="Roswanjaya Y."/>
            <person name="Wardhani T."/>
            <person name="Kalhor M.S."/>
            <person name="Jansen J."/>
            <person name="Van den Hoogen J."/>
            <person name="Gungor B."/>
            <person name="Hartog M."/>
            <person name="Hontelez J."/>
            <person name="Verver J."/>
            <person name="Yang W.-C."/>
            <person name="Schijlen E."/>
            <person name="Repin R."/>
            <person name="Schilthuizen M."/>
            <person name="Schranz E."/>
            <person name="Heidstra R."/>
            <person name="Miyata K."/>
            <person name="Fedorova E."/>
            <person name="Kohlen W."/>
            <person name="Bisseling T."/>
            <person name="Smit S."/>
            <person name="Geurts R."/>
        </authorList>
    </citation>
    <scope>NUCLEOTIDE SEQUENCE [LARGE SCALE GENOMIC DNA]</scope>
    <source>
        <strain evidence="3">cv. WU1-14</strain>
    </source>
</reference>
<evidence type="ECO:0000256" key="1">
    <source>
        <dbReference type="SAM" id="MobiDB-lite"/>
    </source>
</evidence>
<accession>A0A2P5BGN7</accession>
<evidence type="ECO:0000313" key="2">
    <source>
        <dbReference type="EMBL" id="PON47936.1"/>
    </source>
</evidence>
<dbReference type="EMBL" id="JXTB01000285">
    <property type="protein sequence ID" value="PON47936.1"/>
    <property type="molecule type" value="Genomic_DNA"/>
</dbReference>
<name>A0A2P5BGN7_PARAD</name>
<dbReference type="OrthoDB" id="10357160at2759"/>
<organism evidence="2 3">
    <name type="scientific">Parasponia andersonii</name>
    <name type="common">Sponia andersonii</name>
    <dbReference type="NCBI Taxonomy" id="3476"/>
    <lineage>
        <taxon>Eukaryota</taxon>
        <taxon>Viridiplantae</taxon>
        <taxon>Streptophyta</taxon>
        <taxon>Embryophyta</taxon>
        <taxon>Tracheophyta</taxon>
        <taxon>Spermatophyta</taxon>
        <taxon>Magnoliopsida</taxon>
        <taxon>eudicotyledons</taxon>
        <taxon>Gunneridae</taxon>
        <taxon>Pentapetalae</taxon>
        <taxon>rosids</taxon>
        <taxon>fabids</taxon>
        <taxon>Rosales</taxon>
        <taxon>Cannabaceae</taxon>
        <taxon>Parasponia</taxon>
    </lineage>
</organism>